<protein>
    <recommendedName>
        <fullName evidence="4">Type II toxin-antitoxin system RelE/ParE family toxin</fullName>
    </recommendedName>
</protein>
<dbReference type="AlphaFoldDB" id="A0A918D0L4"/>
<dbReference type="RefSeq" id="WP_229782589.1">
    <property type="nucleotide sequence ID" value="NZ_BMOS01000006.1"/>
</dbReference>
<gene>
    <name evidence="2" type="ORF">GCM10007971_12250</name>
</gene>
<dbReference type="InterPro" id="IPR035093">
    <property type="entry name" value="RelE/ParE_toxin_dom_sf"/>
</dbReference>
<evidence type="ECO:0008006" key="4">
    <source>
        <dbReference type="Google" id="ProtNLM"/>
    </source>
</evidence>
<sequence>MIKVYTTQDGRMKEYKIQITDRALSDMEEIYRYISEQLQEPEVAMGQYNRIAETIETLGMFPERVKLTGTEQGHLLGLRQMPVDNLSEFFHLREERAIITNVMYSSSDISNRLKDS</sequence>
<comment type="caution">
    <text evidence="2">The sequence shown here is derived from an EMBL/GenBank/DDBJ whole genome shotgun (WGS) entry which is preliminary data.</text>
</comment>
<reference evidence="2" key="1">
    <citation type="journal article" date="2014" name="Int. J. Syst. Evol. Microbiol.">
        <title>Complete genome sequence of Corynebacterium casei LMG S-19264T (=DSM 44701T), isolated from a smear-ripened cheese.</title>
        <authorList>
            <consortium name="US DOE Joint Genome Institute (JGI-PGF)"/>
            <person name="Walter F."/>
            <person name="Albersmeier A."/>
            <person name="Kalinowski J."/>
            <person name="Ruckert C."/>
        </authorList>
    </citation>
    <scope>NUCLEOTIDE SEQUENCE</scope>
    <source>
        <strain evidence="2">JCM 17251</strain>
    </source>
</reference>
<proteinExistence type="predicted"/>
<keyword evidence="3" id="KW-1185">Reference proteome</keyword>
<reference evidence="2" key="2">
    <citation type="submission" date="2020-09" db="EMBL/GenBank/DDBJ databases">
        <authorList>
            <person name="Sun Q."/>
            <person name="Ohkuma M."/>
        </authorList>
    </citation>
    <scope>NUCLEOTIDE SEQUENCE</scope>
    <source>
        <strain evidence="2">JCM 17251</strain>
    </source>
</reference>
<accession>A0A918D0L4</accession>
<name>A0A918D0L4_9BACI</name>
<organism evidence="2 3">
    <name type="scientific">Oceanobacillus indicireducens</name>
    <dbReference type="NCBI Taxonomy" id="1004261"/>
    <lineage>
        <taxon>Bacteria</taxon>
        <taxon>Bacillati</taxon>
        <taxon>Bacillota</taxon>
        <taxon>Bacilli</taxon>
        <taxon>Bacillales</taxon>
        <taxon>Bacillaceae</taxon>
        <taxon>Oceanobacillus</taxon>
    </lineage>
</organism>
<dbReference type="Gene3D" id="3.30.2310.20">
    <property type="entry name" value="RelE-like"/>
    <property type="match status" value="1"/>
</dbReference>
<evidence type="ECO:0000313" key="3">
    <source>
        <dbReference type="Proteomes" id="UP000624041"/>
    </source>
</evidence>
<evidence type="ECO:0000256" key="1">
    <source>
        <dbReference type="ARBA" id="ARBA00022649"/>
    </source>
</evidence>
<evidence type="ECO:0000313" key="2">
    <source>
        <dbReference type="EMBL" id="GGN54477.1"/>
    </source>
</evidence>
<dbReference type="Proteomes" id="UP000624041">
    <property type="component" value="Unassembled WGS sequence"/>
</dbReference>
<dbReference type="InterPro" id="IPR007712">
    <property type="entry name" value="RelE/ParE_toxin"/>
</dbReference>
<keyword evidence="1" id="KW-1277">Toxin-antitoxin system</keyword>
<dbReference type="Pfam" id="PF05016">
    <property type="entry name" value="ParE_toxin"/>
    <property type="match status" value="1"/>
</dbReference>
<dbReference type="EMBL" id="BMOS01000006">
    <property type="protein sequence ID" value="GGN54477.1"/>
    <property type="molecule type" value="Genomic_DNA"/>
</dbReference>